<evidence type="ECO:0000313" key="3">
    <source>
        <dbReference type="Proteomes" id="UP000245207"/>
    </source>
</evidence>
<sequence length="78" mass="8500">MAAMNTRSGRNHNDDPNDNVDGMADLLTRILSHFETRRPNDGAGTSNNGQGGSYKTFMAGKLMEFYGTEGAIGLLSWF</sequence>
<dbReference type="AlphaFoldDB" id="A0A2U1MXY6"/>
<name>A0A2U1MXY6_ARTAN</name>
<keyword evidence="3" id="KW-1185">Reference proteome</keyword>
<evidence type="ECO:0000313" key="2">
    <source>
        <dbReference type="EMBL" id="PWA66099.1"/>
    </source>
</evidence>
<gene>
    <name evidence="2" type="ORF">CTI12_AA329190</name>
</gene>
<evidence type="ECO:0000256" key="1">
    <source>
        <dbReference type="SAM" id="MobiDB-lite"/>
    </source>
</evidence>
<organism evidence="2 3">
    <name type="scientific">Artemisia annua</name>
    <name type="common">Sweet wormwood</name>
    <dbReference type="NCBI Taxonomy" id="35608"/>
    <lineage>
        <taxon>Eukaryota</taxon>
        <taxon>Viridiplantae</taxon>
        <taxon>Streptophyta</taxon>
        <taxon>Embryophyta</taxon>
        <taxon>Tracheophyta</taxon>
        <taxon>Spermatophyta</taxon>
        <taxon>Magnoliopsida</taxon>
        <taxon>eudicotyledons</taxon>
        <taxon>Gunneridae</taxon>
        <taxon>Pentapetalae</taxon>
        <taxon>asterids</taxon>
        <taxon>campanulids</taxon>
        <taxon>Asterales</taxon>
        <taxon>Asteraceae</taxon>
        <taxon>Asteroideae</taxon>
        <taxon>Anthemideae</taxon>
        <taxon>Artemisiinae</taxon>
        <taxon>Artemisia</taxon>
    </lineage>
</organism>
<reference evidence="2 3" key="1">
    <citation type="journal article" date="2018" name="Mol. Plant">
        <title>The genome of Artemisia annua provides insight into the evolution of Asteraceae family and artemisinin biosynthesis.</title>
        <authorList>
            <person name="Shen Q."/>
            <person name="Zhang L."/>
            <person name="Liao Z."/>
            <person name="Wang S."/>
            <person name="Yan T."/>
            <person name="Shi P."/>
            <person name="Liu M."/>
            <person name="Fu X."/>
            <person name="Pan Q."/>
            <person name="Wang Y."/>
            <person name="Lv Z."/>
            <person name="Lu X."/>
            <person name="Zhang F."/>
            <person name="Jiang W."/>
            <person name="Ma Y."/>
            <person name="Chen M."/>
            <person name="Hao X."/>
            <person name="Li L."/>
            <person name="Tang Y."/>
            <person name="Lv G."/>
            <person name="Zhou Y."/>
            <person name="Sun X."/>
            <person name="Brodelius P.E."/>
            <person name="Rose J.K.C."/>
            <person name="Tang K."/>
        </authorList>
    </citation>
    <scope>NUCLEOTIDE SEQUENCE [LARGE SCALE GENOMIC DNA]</scope>
    <source>
        <strain evidence="3">cv. Huhao1</strain>
        <tissue evidence="2">Leaf</tissue>
    </source>
</reference>
<dbReference type="Proteomes" id="UP000245207">
    <property type="component" value="Unassembled WGS sequence"/>
</dbReference>
<protein>
    <submittedName>
        <fullName evidence="2">Uncharacterized protein</fullName>
    </submittedName>
</protein>
<dbReference type="EMBL" id="PKPP01004102">
    <property type="protein sequence ID" value="PWA66099.1"/>
    <property type="molecule type" value="Genomic_DNA"/>
</dbReference>
<proteinExistence type="predicted"/>
<feature type="region of interest" description="Disordered" evidence="1">
    <location>
        <begin position="1"/>
        <end position="22"/>
    </location>
</feature>
<comment type="caution">
    <text evidence="2">The sequence shown here is derived from an EMBL/GenBank/DDBJ whole genome shotgun (WGS) entry which is preliminary data.</text>
</comment>
<accession>A0A2U1MXY6</accession>